<dbReference type="PROSITE" id="PS50111">
    <property type="entry name" value="CHEMOTAXIS_TRANSDUC_2"/>
    <property type="match status" value="1"/>
</dbReference>
<dbReference type="CDD" id="cd11386">
    <property type="entry name" value="MCP_signal"/>
    <property type="match status" value="1"/>
</dbReference>
<evidence type="ECO:0000259" key="7">
    <source>
        <dbReference type="PROSITE" id="PS50885"/>
    </source>
</evidence>
<keyword evidence="3" id="KW-0807">Transducer</keyword>
<keyword evidence="5" id="KW-0812">Transmembrane</keyword>
<keyword evidence="9" id="KW-1185">Reference proteome</keyword>
<dbReference type="Proteomes" id="UP000287601">
    <property type="component" value="Chromosome"/>
</dbReference>
<dbReference type="Pfam" id="PF12729">
    <property type="entry name" value="4HB_MCP_1"/>
    <property type="match status" value="1"/>
</dbReference>
<keyword evidence="5" id="KW-0472">Membrane</keyword>
<dbReference type="SMART" id="SM00304">
    <property type="entry name" value="HAMP"/>
    <property type="match status" value="1"/>
</dbReference>
<keyword evidence="5" id="KW-1133">Transmembrane helix</keyword>
<dbReference type="AlphaFoldDB" id="A0A410PWL0"/>
<dbReference type="InterPro" id="IPR024478">
    <property type="entry name" value="HlyB_4HB_MCP"/>
</dbReference>
<dbReference type="SMART" id="SM00283">
    <property type="entry name" value="MA"/>
    <property type="match status" value="1"/>
</dbReference>
<dbReference type="Pfam" id="PF00672">
    <property type="entry name" value="HAMP"/>
    <property type="match status" value="1"/>
</dbReference>
<keyword evidence="1" id="KW-0145">Chemotaxis</keyword>
<feature type="domain" description="Methyl-accepting transducer" evidence="6">
    <location>
        <begin position="310"/>
        <end position="539"/>
    </location>
</feature>
<dbReference type="GO" id="GO:0004888">
    <property type="term" value="F:transmembrane signaling receptor activity"/>
    <property type="evidence" value="ECO:0007669"/>
    <property type="project" value="TreeGrafter"/>
</dbReference>
<evidence type="ECO:0000313" key="9">
    <source>
        <dbReference type="Proteomes" id="UP000287601"/>
    </source>
</evidence>
<dbReference type="InterPro" id="IPR004089">
    <property type="entry name" value="MCPsignal_dom"/>
</dbReference>
<evidence type="ECO:0000256" key="5">
    <source>
        <dbReference type="SAM" id="Phobius"/>
    </source>
</evidence>
<gene>
    <name evidence="8" type="ORF">EQM06_08870</name>
</gene>
<dbReference type="SUPFAM" id="SSF58104">
    <property type="entry name" value="Methyl-accepting chemotaxis protein (MCP) signaling domain"/>
    <property type="match status" value="1"/>
</dbReference>
<comment type="similarity">
    <text evidence="2">Belongs to the methyl-accepting chemotaxis (MCP) protein family.</text>
</comment>
<feature type="coiled-coil region" evidence="4">
    <location>
        <begin position="339"/>
        <end position="373"/>
    </location>
</feature>
<reference evidence="8 9" key="1">
    <citation type="submission" date="2019-01" db="EMBL/GenBank/DDBJ databases">
        <title>Draft genomes of a novel of Aminipila strains.</title>
        <authorList>
            <person name="Ma S."/>
        </authorList>
    </citation>
    <scope>NUCLEOTIDE SEQUENCE [LARGE SCALE GENOMIC DNA]</scope>
    <source>
        <strain evidence="9">JN-39</strain>
    </source>
</reference>
<evidence type="ECO:0000256" key="4">
    <source>
        <dbReference type="SAM" id="Coils"/>
    </source>
</evidence>
<evidence type="ECO:0000259" key="6">
    <source>
        <dbReference type="PROSITE" id="PS50111"/>
    </source>
</evidence>
<dbReference type="Pfam" id="PF00015">
    <property type="entry name" value="MCPsignal"/>
    <property type="match status" value="1"/>
</dbReference>
<dbReference type="CDD" id="cd06225">
    <property type="entry name" value="HAMP"/>
    <property type="match status" value="1"/>
</dbReference>
<evidence type="ECO:0000313" key="8">
    <source>
        <dbReference type="EMBL" id="QAT43321.1"/>
    </source>
</evidence>
<dbReference type="KEGG" id="amij:EQM06_08870"/>
<dbReference type="InterPro" id="IPR003660">
    <property type="entry name" value="HAMP_dom"/>
</dbReference>
<dbReference type="GO" id="GO:0006935">
    <property type="term" value="P:chemotaxis"/>
    <property type="evidence" value="ECO:0007669"/>
    <property type="project" value="UniProtKB-KW"/>
</dbReference>
<dbReference type="OrthoDB" id="9814363at2"/>
<dbReference type="EMBL" id="CP035281">
    <property type="protein sequence ID" value="QAT43321.1"/>
    <property type="molecule type" value="Genomic_DNA"/>
</dbReference>
<accession>A0A410PWL0</accession>
<feature type="domain" description="HAMP" evidence="7">
    <location>
        <begin position="208"/>
        <end position="260"/>
    </location>
</feature>
<dbReference type="PROSITE" id="PS50885">
    <property type="entry name" value="HAMP"/>
    <property type="match status" value="1"/>
</dbReference>
<dbReference type="GO" id="GO:0007165">
    <property type="term" value="P:signal transduction"/>
    <property type="evidence" value="ECO:0007669"/>
    <property type="project" value="UniProtKB-KW"/>
</dbReference>
<name>A0A410PWL0_9FIRM</name>
<dbReference type="GO" id="GO:0005886">
    <property type="term" value="C:plasma membrane"/>
    <property type="evidence" value="ECO:0007669"/>
    <property type="project" value="TreeGrafter"/>
</dbReference>
<dbReference type="PANTHER" id="PTHR43531:SF11">
    <property type="entry name" value="METHYL-ACCEPTING CHEMOTAXIS PROTEIN 3"/>
    <property type="match status" value="1"/>
</dbReference>
<evidence type="ECO:0000256" key="3">
    <source>
        <dbReference type="PROSITE-ProRule" id="PRU00284"/>
    </source>
</evidence>
<dbReference type="Gene3D" id="6.10.340.10">
    <property type="match status" value="1"/>
</dbReference>
<keyword evidence="4" id="KW-0175">Coiled coil</keyword>
<dbReference type="RefSeq" id="WP_128746023.1">
    <property type="nucleotide sequence ID" value="NZ_CP035281.1"/>
</dbReference>
<protein>
    <submittedName>
        <fullName evidence="8">Methyl-accepting chemotaxis protein</fullName>
    </submittedName>
</protein>
<sequence length="554" mass="59811">MKNWKISIKLAVLVGSLMLLMVLLSFTTIRAMNSINNDFHEFLDHSYEADKAVKLCRIEMNIAARTIDEMVLTQDPSTTEKYKTAITENEKMVEKNLDILQKSYSGDSSLTTSYTEAVNQWIEIGNRILEKIDVQDYEGAKQILLTECTPALDKVSDQAAALDKQLSENVSDSSEKSLKNVRYSTIAILVITLIAGIFGIAFALRAIKAIVKPLEEVEKTAVEIAKGNLKTTILYESKDEVGRTAAALRSSIKTLSAYISDIDRVMGELAKGHLNVQVRQKFIGDFENIEHSIMLMANNINDSMGAIHQSSGQVATSAEQVASAAQILAQGATEQSSSIEELASAIHQIENQLKENAKNANEANQASADVEEKLSLSNERMHAMTEAMSDIASKSDEISKIIKTIEDIAFQTNILALNAAVEAARAGEAGKGFAVVADEVRNLAGRSAEAVKDTTILIEGTVGSVKRGADIAEETAQAIDTVVQGTEAIIRAVNEIAGAAIDEAHNLNQITVSLDNIADVVQTTTATAEESAAASEELAGQSEVLTKEVNKFTL</sequence>
<proteinExistence type="inferred from homology"/>
<evidence type="ECO:0000256" key="1">
    <source>
        <dbReference type="ARBA" id="ARBA00022500"/>
    </source>
</evidence>
<feature type="transmembrane region" description="Helical" evidence="5">
    <location>
        <begin position="183"/>
        <end position="204"/>
    </location>
</feature>
<dbReference type="InterPro" id="IPR051310">
    <property type="entry name" value="MCP_chemotaxis"/>
</dbReference>
<dbReference type="Gene3D" id="1.10.287.950">
    <property type="entry name" value="Methyl-accepting chemotaxis protein"/>
    <property type="match status" value="1"/>
</dbReference>
<organism evidence="8 9">
    <name type="scientific">Aminipila luticellarii</name>
    <dbReference type="NCBI Taxonomy" id="2507160"/>
    <lineage>
        <taxon>Bacteria</taxon>
        <taxon>Bacillati</taxon>
        <taxon>Bacillota</taxon>
        <taxon>Clostridia</taxon>
        <taxon>Peptostreptococcales</taxon>
        <taxon>Anaerovoracaceae</taxon>
        <taxon>Aminipila</taxon>
    </lineage>
</organism>
<evidence type="ECO:0000256" key="2">
    <source>
        <dbReference type="ARBA" id="ARBA00029447"/>
    </source>
</evidence>
<dbReference type="PANTHER" id="PTHR43531">
    <property type="entry name" value="PROTEIN ICFG"/>
    <property type="match status" value="1"/>
</dbReference>